<proteinExistence type="predicted"/>
<accession>A0ABY4SEC1</accession>
<evidence type="ECO:0000313" key="2">
    <source>
        <dbReference type="Proteomes" id="UP001056201"/>
    </source>
</evidence>
<gene>
    <name evidence="1" type="ORF">MW290_29300</name>
</gene>
<organism evidence="1 2">
    <name type="scientific">Aquincola tertiaricarbonis</name>
    <dbReference type="NCBI Taxonomy" id="391953"/>
    <lineage>
        <taxon>Bacteria</taxon>
        <taxon>Pseudomonadati</taxon>
        <taxon>Pseudomonadota</taxon>
        <taxon>Betaproteobacteria</taxon>
        <taxon>Burkholderiales</taxon>
        <taxon>Sphaerotilaceae</taxon>
        <taxon>Aquincola</taxon>
    </lineage>
</organism>
<name>A0ABY4SEC1_AQUTE</name>
<sequence length="83" mass="9250">MVLQWQQVSAVAGDDEVDPAGAGGGQHMIVVWVGHYDPGNRQWCHHGANAPQLMNEALRRQTRLSKPRRELAAAQHIQQFAQQ</sequence>
<evidence type="ECO:0008006" key="3">
    <source>
        <dbReference type="Google" id="ProtNLM"/>
    </source>
</evidence>
<keyword evidence="2" id="KW-1185">Reference proteome</keyword>
<dbReference type="EMBL" id="CP097636">
    <property type="protein sequence ID" value="URI09650.1"/>
    <property type="molecule type" value="Genomic_DNA"/>
</dbReference>
<protein>
    <recommendedName>
        <fullName evidence="3">Chromo domain-containing protein</fullName>
    </recommendedName>
</protein>
<dbReference type="Proteomes" id="UP001056201">
    <property type="component" value="Chromosome 2"/>
</dbReference>
<reference evidence="1" key="1">
    <citation type="submission" date="2022-05" db="EMBL/GenBank/DDBJ databases">
        <title>An RpoN-dependent PEP-CTERM gene is involved in floc formation of an Aquincola tertiaricarbonis strain.</title>
        <authorList>
            <person name="Qiu D."/>
            <person name="Xia M."/>
        </authorList>
    </citation>
    <scope>NUCLEOTIDE SEQUENCE</scope>
    <source>
        <strain evidence="1">RN12</strain>
    </source>
</reference>
<evidence type="ECO:0000313" key="1">
    <source>
        <dbReference type="EMBL" id="URI09650.1"/>
    </source>
</evidence>